<feature type="domain" description="Mos1 transposase HTH" evidence="2">
    <location>
        <begin position="23"/>
        <end position="60"/>
    </location>
</feature>
<dbReference type="PANTHER" id="PTHR46060">
    <property type="entry name" value="MARINER MOS1 TRANSPOSASE-LIKE PROTEIN"/>
    <property type="match status" value="1"/>
</dbReference>
<dbReference type="InterPro" id="IPR041426">
    <property type="entry name" value="Mos1_HTH"/>
</dbReference>
<dbReference type="GO" id="GO:0035861">
    <property type="term" value="C:site of double-strand break"/>
    <property type="evidence" value="ECO:0007669"/>
    <property type="project" value="TreeGrafter"/>
</dbReference>
<dbReference type="Pfam" id="PF17906">
    <property type="entry name" value="HTH_48"/>
    <property type="match status" value="1"/>
</dbReference>
<keyword evidence="4" id="KW-1185">Reference proteome</keyword>
<dbReference type="GO" id="GO:0003697">
    <property type="term" value="F:single-stranded DNA binding"/>
    <property type="evidence" value="ECO:0007669"/>
    <property type="project" value="TreeGrafter"/>
</dbReference>
<organism evidence="3 4">
    <name type="scientific">Ignelater luminosus</name>
    <name type="common">Cucubano</name>
    <name type="synonym">Pyrophorus luminosus</name>
    <dbReference type="NCBI Taxonomy" id="2038154"/>
    <lineage>
        <taxon>Eukaryota</taxon>
        <taxon>Metazoa</taxon>
        <taxon>Ecdysozoa</taxon>
        <taxon>Arthropoda</taxon>
        <taxon>Hexapoda</taxon>
        <taxon>Insecta</taxon>
        <taxon>Pterygota</taxon>
        <taxon>Neoptera</taxon>
        <taxon>Endopterygota</taxon>
        <taxon>Coleoptera</taxon>
        <taxon>Polyphaga</taxon>
        <taxon>Elateriformia</taxon>
        <taxon>Elateroidea</taxon>
        <taxon>Elateridae</taxon>
        <taxon>Agrypninae</taxon>
        <taxon>Pyrophorini</taxon>
        <taxon>Ignelater</taxon>
    </lineage>
</organism>
<dbReference type="GO" id="GO:0031297">
    <property type="term" value="P:replication fork processing"/>
    <property type="evidence" value="ECO:0007669"/>
    <property type="project" value="TreeGrafter"/>
</dbReference>
<name>A0A8K0GG10_IGNLU</name>
<dbReference type="Gene3D" id="1.10.10.1450">
    <property type="match status" value="1"/>
</dbReference>
<evidence type="ECO:0000256" key="1">
    <source>
        <dbReference type="SAM" id="MobiDB-lite"/>
    </source>
</evidence>
<dbReference type="GO" id="GO:0006303">
    <property type="term" value="P:double-strand break repair via nonhomologous end joining"/>
    <property type="evidence" value="ECO:0007669"/>
    <property type="project" value="TreeGrafter"/>
</dbReference>
<dbReference type="GO" id="GO:0005634">
    <property type="term" value="C:nucleus"/>
    <property type="evidence" value="ECO:0007669"/>
    <property type="project" value="TreeGrafter"/>
</dbReference>
<dbReference type="GO" id="GO:0000014">
    <property type="term" value="F:single-stranded DNA endodeoxyribonuclease activity"/>
    <property type="evidence" value="ECO:0007669"/>
    <property type="project" value="TreeGrafter"/>
</dbReference>
<evidence type="ECO:0000259" key="2">
    <source>
        <dbReference type="Pfam" id="PF17906"/>
    </source>
</evidence>
<dbReference type="OrthoDB" id="616263at2759"/>
<feature type="region of interest" description="Disordered" evidence="1">
    <location>
        <begin position="1"/>
        <end position="26"/>
    </location>
</feature>
<proteinExistence type="predicted"/>
<dbReference type="GO" id="GO:0015074">
    <property type="term" value="P:DNA integration"/>
    <property type="evidence" value="ECO:0007669"/>
    <property type="project" value="TreeGrafter"/>
</dbReference>
<accession>A0A8K0GG10</accession>
<gene>
    <name evidence="3" type="ORF">ILUMI_08348</name>
</gene>
<dbReference type="InterPro" id="IPR052709">
    <property type="entry name" value="Transposase-MT_Hybrid"/>
</dbReference>
<dbReference type="GO" id="GO:0000729">
    <property type="term" value="P:DNA double-strand break processing"/>
    <property type="evidence" value="ECO:0007669"/>
    <property type="project" value="TreeGrafter"/>
</dbReference>
<dbReference type="GO" id="GO:0044774">
    <property type="term" value="P:mitotic DNA integrity checkpoint signaling"/>
    <property type="evidence" value="ECO:0007669"/>
    <property type="project" value="TreeGrafter"/>
</dbReference>
<evidence type="ECO:0000313" key="4">
    <source>
        <dbReference type="Proteomes" id="UP000801492"/>
    </source>
</evidence>
<protein>
    <recommendedName>
        <fullName evidence="2">Mos1 transposase HTH domain-containing protein</fullName>
    </recommendedName>
</protein>
<dbReference type="GO" id="GO:0003690">
    <property type="term" value="F:double-stranded DNA binding"/>
    <property type="evidence" value="ECO:0007669"/>
    <property type="project" value="TreeGrafter"/>
</dbReference>
<dbReference type="PANTHER" id="PTHR46060:SF2">
    <property type="entry name" value="HISTONE-LYSINE N-METHYLTRANSFERASE SETMAR"/>
    <property type="match status" value="1"/>
</dbReference>
<reference evidence="3" key="1">
    <citation type="submission" date="2019-08" db="EMBL/GenBank/DDBJ databases">
        <title>The genome of the North American firefly Photinus pyralis.</title>
        <authorList>
            <consortium name="Photinus pyralis genome working group"/>
            <person name="Fallon T.R."/>
            <person name="Sander Lower S.E."/>
            <person name="Weng J.-K."/>
        </authorList>
    </citation>
    <scope>NUCLEOTIDE SEQUENCE</scope>
    <source>
        <strain evidence="3">TRF0915ILg1</strain>
        <tissue evidence="3">Whole body</tissue>
    </source>
</reference>
<dbReference type="AlphaFoldDB" id="A0A8K0GG10"/>
<dbReference type="GO" id="GO:0044547">
    <property type="term" value="F:DNA topoisomerase binding"/>
    <property type="evidence" value="ECO:0007669"/>
    <property type="project" value="TreeGrafter"/>
</dbReference>
<dbReference type="GO" id="GO:0042800">
    <property type="term" value="F:histone H3K4 methyltransferase activity"/>
    <property type="evidence" value="ECO:0007669"/>
    <property type="project" value="TreeGrafter"/>
</dbReference>
<dbReference type="EMBL" id="VTPC01003914">
    <property type="protein sequence ID" value="KAF2897826.1"/>
    <property type="molecule type" value="Genomic_DNA"/>
</dbReference>
<sequence length="141" mass="16333">MLAESTPRQPCRRNQLPPIRQSHQRKKAAEAHKEICKVYGVDCLTERTCQNWFKIFHSGDCFLKYEQRSGRPTEVDDDQIKIIIEEDRHITVREIAESANIAQRLATLSHGSEQRRPASRYFANTFQNDSLSYSLIAQQAN</sequence>
<comment type="caution">
    <text evidence="3">The sequence shown here is derived from an EMBL/GenBank/DDBJ whole genome shotgun (WGS) entry which is preliminary data.</text>
</comment>
<dbReference type="GO" id="GO:0046975">
    <property type="term" value="F:histone H3K36 methyltransferase activity"/>
    <property type="evidence" value="ECO:0007669"/>
    <property type="project" value="TreeGrafter"/>
</dbReference>
<evidence type="ECO:0000313" key="3">
    <source>
        <dbReference type="EMBL" id="KAF2897826.1"/>
    </source>
</evidence>
<dbReference type="Proteomes" id="UP000801492">
    <property type="component" value="Unassembled WGS sequence"/>
</dbReference>
<dbReference type="GO" id="GO:0000793">
    <property type="term" value="C:condensed chromosome"/>
    <property type="evidence" value="ECO:0007669"/>
    <property type="project" value="TreeGrafter"/>
</dbReference>